<sequence length="102" mass="10987">MLKQGLSIPAVFAFGESTIDSGNNNGLATIFHADHPPYGRDFPGHVPTGRFSKVKLATDYLVSDLGIKDALPAYLSPRLTDRDLTTGVRFALGARAFIIIVI</sequence>
<dbReference type="AlphaFoldDB" id="W9SF97"/>
<evidence type="ECO:0000313" key="3">
    <source>
        <dbReference type="Proteomes" id="UP000030645"/>
    </source>
</evidence>
<accession>W9SF97</accession>
<evidence type="ECO:0000313" key="2">
    <source>
        <dbReference type="EMBL" id="EXC30576.1"/>
    </source>
</evidence>
<dbReference type="Gene3D" id="3.40.50.1110">
    <property type="entry name" value="SGNH hydrolase"/>
    <property type="match status" value="1"/>
</dbReference>
<proteinExistence type="predicted"/>
<dbReference type="InterPro" id="IPR050592">
    <property type="entry name" value="GDSL_lipolytic_enzyme"/>
</dbReference>
<organism evidence="2 3">
    <name type="scientific">Morus notabilis</name>
    <dbReference type="NCBI Taxonomy" id="981085"/>
    <lineage>
        <taxon>Eukaryota</taxon>
        <taxon>Viridiplantae</taxon>
        <taxon>Streptophyta</taxon>
        <taxon>Embryophyta</taxon>
        <taxon>Tracheophyta</taxon>
        <taxon>Spermatophyta</taxon>
        <taxon>Magnoliopsida</taxon>
        <taxon>eudicotyledons</taxon>
        <taxon>Gunneridae</taxon>
        <taxon>Pentapetalae</taxon>
        <taxon>rosids</taxon>
        <taxon>fabids</taxon>
        <taxon>Rosales</taxon>
        <taxon>Moraceae</taxon>
        <taxon>Moreae</taxon>
        <taxon>Morus</taxon>
    </lineage>
</organism>
<keyword evidence="1" id="KW-0732">Signal</keyword>
<name>W9SF97_9ROSA</name>
<evidence type="ECO:0000256" key="1">
    <source>
        <dbReference type="ARBA" id="ARBA00022729"/>
    </source>
</evidence>
<evidence type="ECO:0008006" key="4">
    <source>
        <dbReference type="Google" id="ProtNLM"/>
    </source>
</evidence>
<gene>
    <name evidence="2" type="ORF">L484_015068</name>
</gene>
<dbReference type="EMBL" id="KE346210">
    <property type="protein sequence ID" value="EXC30576.1"/>
    <property type="molecule type" value="Genomic_DNA"/>
</dbReference>
<dbReference type="PANTHER" id="PTHR45642">
    <property type="entry name" value="GDSL ESTERASE/LIPASE EXL3"/>
    <property type="match status" value="1"/>
</dbReference>
<protein>
    <recommendedName>
        <fullName evidence="4">GDSL esterase/lipase</fullName>
    </recommendedName>
</protein>
<dbReference type="PANTHER" id="PTHR45642:SF139">
    <property type="entry name" value="SGNH HYDROLASE-TYPE ESTERASE DOMAIN-CONTAINING PROTEIN"/>
    <property type="match status" value="1"/>
</dbReference>
<dbReference type="InterPro" id="IPR036514">
    <property type="entry name" value="SGNH_hydro_sf"/>
</dbReference>
<keyword evidence="3" id="KW-1185">Reference proteome</keyword>
<reference evidence="3" key="1">
    <citation type="submission" date="2013-01" db="EMBL/GenBank/DDBJ databases">
        <title>Draft Genome Sequence of a Mulberry Tree, Morus notabilis C.K. Schneid.</title>
        <authorList>
            <person name="He N."/>
            <person name="Zhao S."/>
        </authorList>
    </citation>
    <scope>NUCLEOTIDE SEQUENCE</scope>
</reference>
<dbReference type="STRING" id="981085.W9SF97"/>
<dbReference type="Proteomes" id="UP000030645">
    <property type="component" value="Unassembled WGS sequence"/>
</dbReference>